<keyword evidence="1" id="KW-1133">Transmembrane helix</keyword>
<name>A7IVD6_PBCVM</name>
<evidence type="ECO:0000313" key="3">
    <source>
        <dbReference type="Proteomes" id="UP000246715"/>
    </source>
</evidence>
<gene>
    <name evidence="2" type="primary">M756R</name>
    <name evidence="2" type="ORF">MT325_M756R</name>
</gene>
<sequence>MLKKIVAIAKDNWVFIAIALLVVIVASFFFGGSDSEITGCSTCSAGDAGVLLDTELSGCSTCSEGDAGVLLDTETSDTEMYNMPDDYYDSQMEIADTIAEVDHNPSEFDAVTEDREEENEVAVDPTDYAEQSDDQIVADFFGDEEDDIIEDDAELDYAERERIRKIRFMPLDMDMADGSFTLL</sequence>
<organismHost>
    <name type="scientific">Paramecium bursaria</name>
    <dbReference type="NCBI Taxonomy" id="74790"/>
</organismHost>
<accession>A7IVD6</accession>
<feature type="transmembrane region" description="Helical" evidence="1">
    <location>
        <begin position="12"/>
        <end position="31"/>
    </location>
</feature>
<keyword evidence="1" id="KW-0812">Transmembrane</keyword>
<reference evidence="2 3" key="1">
    <citation type="journal article" date="2007" name="Virology">
        <title>Sequence and annotation of the 314-kb MT325 and the 321-kb FR483 viruses that infect Chlorella Pbi.</title>
        <authorList>
            <person name="Fitzgerald L.A."/>
            <person name="Graves M.V."/>
            <person name="Li X."/>
            <person name="Feldblyum T."/>
            <person name="Hartigan J."/>
            <person name="Van Etten J.L."/>
        </authorList>
    </citation>
    <scope>NUCLEOTIDE SEQUENCE [LARGE SCALE GENOMIC DNA]</scope>
    <source>
        <strain evidence="2 3">MT325</strain>
    </source>
</reference>
<dbReference type="Proteomes" id="UP000246715">
    <property type="component" value="Segment"/>
</dbReference>
<organism evidence="2 3">
    <name type="scientific">Paramecium bursaria Chlorella virus MT325</name>
    <name type="common">PBCV-MT325</name>
    <dbReference type="NCBI Taxonomy" id="346932"/>
    <lineage>
        <taxon>Viruses</taxon>
        <taxon>Varidnaviria</taxon>
        <taxon>Bamfordvirae</taxon>
        <taxon>Nucleocytoviricota</taxon>
        <taxon>Megaviricetes</taxon>
        <taxon>Algavirales</taxon>
        <taxon>Phycodnaviridae</taxon>
        <taxon>Chlorovirus</taxon>
        <taxon>Chlorovirus conductrix</taxon>
        <taxon>Paramecium bursaria Chlorella virus A1</taxon>
    </lineage>
</organism>
<proteinExistence type="predicted"/>
<dbReference type="EMBL" id="DQ491001">
    <property type="protein sequence ID" value="ABT14310.1"/>
    <property type="molecule type" value="Genomic_DNA"/>
</dbReference>
<evidence type="ECO:0000256" key="1">
    <source>
        <dbReference type="SAM" id="Phobius"/>
    </source>
</evidence>
<evidence type="ECO:0000313" key="2">
    <source>
        <dbReference type="EMBL" id="ABT14310.1"/>
    </source>
</evidence>
<protein>
    <submittedName>
        <fullName evidence="2">Uncharacterized protein M756R</fullName>
    </submittedName>
</protein>
<keyword evidence="1" id="KW-0472">Membrane</keyword>